<evidence type="ECO:0000313" key="3">
    <source>
        <dbReference type="Proteomes" id="UP001218218"/>
    </source>
</evidence>
<name>A0AAD7A8N2_9AGAR</name>
<keyword evidence="3" id="KW-1185">Reference proteome</keyword>
<protein>
    <submittedName>
        <fullName evidence="2">Uncharacterized protein</fullName>
    </submittedName>
</protein>
<comment type="caution">
    <text evidence="2">The sequence shown here is derived from an EMBL/GenBank/DDBJ whole genome shotgun (WGS) entry which is preliminary data.</text>
</comment>
<evidence type="ECO:0000313" key="2">
    <source>
        <dbReference type="EMBL" id="KAJ7351416.1"/>
    </source>
</evidence>
<reference evidence="2" key="1">
    <citation type="submission" date="2023-03" db="EMBL/GenBank/DDBJ databases">
        <title>Massive genome expansion in bonnet fungi (Mycena s.s.) driven by repeated elements and novel gene families across ecological guilds.</title>
        <authorList>
            <consortium name="Lawrence Berkeley National Laboratory"/>
            <person name="Harder C.B."/>
            <person name="Miyauchi S."/>
            <person name="Viragh M."/>
            <person name="Kuo A."/>
            <person name="Thoen E."/>
            <person name="Andreopoulos B."/>
            <person name="Lu D."/>
            <person name="Skrede I."/>
            <person name="Drula E."/>
            <person name="Henrissat B."/>
            <person name="Morin E."/>
            <person name="Kohler A."/>
            <person name="Barry K."/>
            <person name="LaButti K."/>
            <person name="Morin E."/>
            <person name="Salamov A."/>
            <person name="Lipzen A."/>
            <person name="Mereny Z."/>
            <person name="Hegedus B."/>
            <person name="Baldrian P."/>
            <person name="Stursova M."/>
            <person name="Weitz H."/>
            <person name="Taylor A."/>
            <person name="Grigoriev I.V."/>
            <person name="Nagy L.G."/>
            <person name="Martin F."/>
            <person name="Kauserud H."/>
        </authorList>
    </citation>
    <scope>NUCLEOTIDE SEQUENCE</scope>
    <source>
        <strain evidence="2">CBHHK002</strain>
    </source>
</reference>
<feature type="region of interest" description="Disordered" evidence="1">
    <location>
        <begin position="1"/>
        <end position="27"/>
    </location>
</feature>
<dbReference type="EMBL" id="JARIHO010000013">
    <property type="protein sequence ID" value="KAJ7351416.1"/>
    <property type="molecule type" value="Genomic_DNA"/>
</dbReference>
<evidence type="ECO:0000256" key="1">
    <source>
        <dbReference type="SAM" id="MobiDB-lite"/>
    </source>
</evidence>
<proteinExistence type="predicted"/>
<gene>
    <name evidence="2" type="ORF">DFH08DRAFT_1078433</name>
</gene>
<dbReference type="Proteomes" id="UP001218218">
    <property type="component" value="Unassembled WGS sequence"/>
</dbReference>
<accession>A0AAD7A8N2</accession>
<dbReference type="AlphaFoldDB" id="A0AAD7A8N2"/>
<sequence length="305" mass="32488">MGEPRCEEERIAGKKEAERRREHGVDGGVDRTAARERHYLLVGFTPLLEAACYNHSDKLGQINFLDGVTGYAKERTGTTTHLPPITKHDLVSLSIHDGFQGTTSRASFLLGSDRIILDTHPYFAFDGAPNDSPIAPSTDPLELQLHDTSSWIDTTNAGVKQLSLASMDATIPRMDDDVQISPVLVGVTRSPLWSYQFGLLQTGFMPIDPCDSVGVVKEPFDGVFSAWQTGGVGAGTIVSAAVQSNGQQPPATLPNAEAPATPLPTHIPTASIVSLTFVTPVAGCTYPDAWSAIGPPVPGVCTETP</sequence>
<organism evidence="2 3">
    <name type="scientific">Mycena albidolilacea</name>
    <dbReference type="NCBI Taxonomy" id="1033008"/>
    <lineage>
        <taxon>Eukaryota</taxon>
        <taxon>Fungi</taxon>
        <taxon>Dikarya</taxon>
        <taxon>Basidiomycota</taxon>
        <taxon>Agaricomycotina</taxon>
        <taxon>Agaricomycetes</taxon>
        <taxon>Agaricomycetidae</taxon>
        <taxon>Agaricales</taxon>
        <taxon>Marasmiineae</taxon>
        <taxon>Mycenaceae</taxon>
        <taxon>Mycena</taxon>
    </lineage>
</organism>